<keyword evidence="2" id="KW-1185">Reference proteome</keyword>
<protein>
    <submittedName>
        <fullName evidence="1">Uncharacterized protein</fullName>
    </submittedName>
</protein>
<gene>
    <name evidence="1" type="ORF">L3Q82_006607</name>
</gene>
<evidence type="ECO:0000313" key="1">
    <source>
        <dbReference type="EMBL" id="KAI3373309.1"/>
    </source>
</evidence>
<evidence type="ECO:0000313" key="2">
    <source>
        <dbReference type="Proteomes" id="UP000831701"/>
    </source>
</evidence>
<proteinExistence type="predicted"/>
<dbReference type="EMBL" id="CM041534">
    <property type="protein sequence ID" value="KAI3373309.1"/>
    <property type="molecule type" value="Genomic_DNA"/>
</dbReference>
<reference evidence="1" key="1">
    <citation type="submission" date="2022-04" db="EMBL/GenBank/DDBJ databases">
        <title>Jade perch genome.</title>
        <authorList>
            <person name="Chao B."/>
        </authorList>
    </citation>
    <scope>NUCLEOTIDE SEQUENCE</scope>
    <source>
        <strain evidence="1">CB-2022</strain>
    </source>
</reference>
<organism evidence="1 2">
    <name type="scientific">Scortum barcoo</name>
    <name type="common">barcoo grunter</name>
    <dbReference type="NCBI Taxonomy" id="214431"/>
    <lineage>
        <taxon>Eukaryota</taxon>
        <taxon>Metazoa</taxon>
        <taxon>Chordata</taxon>
        <taxon>Craniata</taxon>
        <taxon>Vertebrata</taxon>
        <taxon>Euteleostomi</taxon>
        <taxon>Actinopterygii</taxon>
        <taxon>Neopterygii</taxon>
        <taxon>Teleostei</taxon>
        <taxon>Neoteleostei</taxon>
        <taxon>Acanthomorphata</taxon>
        <taxon>Eupercaria</taxon>
        <taxon>Centrarchiformes</taxon>
        <taxon>Terapontoidei</taxon>
        <taxon>Terapontidae</taxon>
        <taxon>Scortum</taxon>
    </lineage>
</organism>
<name>A0ACB8WZV4_9TELE</name>
<sequence>MEGNVSLDEFLDSFQSSRKTYHVRRAQAEKMQEAARAQRQPGKAKRAEESQAPEVKKDSEQPQEPQRPNGFVAQGPLRVFQVRYGLTPAIPLLPHYPVSPPASAPGYPSSTPPPEPQQGHILSPSTPLPGHGQPVGLRVIGQLQGGWPANGALPVRVQQLYRPNPQQPEPPLTDKLEEEEAKEEEEEEEEMGGMI</sequence>
<accession>A0ACB8WZV4</accession>
<dbReference type="Proteomes" id="UP000831701">
    <property type="component" value="Chromosome 4"/>
</dbReference>
<comment type="caution">
    <text evidence="1">The sequence shown here is derived from an EMBL/GenBank/DDBJ whole genome shotgun (WGS) entry which is preliminary data.</text>
</comment>